<keyword evidence="3" id="KW-1003">Cell membrane</keyword>
<sequence>MTAEKPLVRMKKRRLKKLPIIILVLLLLSTLLFFWMKFSFDSGLELAKDHGKTPKDYTFNGPINEDAKVNVLILGQDRVVDGSARTDSIMVAQYDYLNKKMKVISIMRDIYAEIPGGYQNYKINTAYTLGGPELLRKTIKHNLGIDLEYYAIINFKGFEQMVDELSPNGLPINVEKDMSAKIGVSLKKGQHNLSGKEVLGYARFRHDEEGDFGRVRRQQQVIKALEKEMVSLSAVIKAPKLAGIARGYVDTNMTNGDIFKTGASFMIRGDKDIQTLVVPVKNSYDMVDIYGAGSVLDINKEMNKKAIKEFLDK</sequence>
<feature type="domain" description="Cell envelope-related transcriptional attenuator" evidence="12">
    <location>
        <begin position="85"/>
        <end position="230"/>
    </location>
</feature>
<evidence type="ECO:0000259" key="12">
    <source>
        <dbReference type="Pfam" id="PF03816"/>
    </source>
</evidence>
<keyword evidence="9" id="KW-0804">Transcription</keyword>
<keyword evidence="14" id="KW-1185">Reference proteome</keyword>
<dbReference type="PANTHER" id="PTHR33392">
    <property type="entry name" value="POLYISOPRENYL-TEICHOIC ACID--PEPTIDOGLYCAN TEICHOIC ACID TRANSFERASE TAGU"/>
    <property type="match status" value="1"/>
</dbReference>
<dbReference type="EMBL" id="SCWB01000018">
    <property type="protein sequence ID" value="TDM07060.1"/>
    <property type="molecule type" value="Genomic_DNA"/>
</dbReference>
<name>A0A4R6BSM1_9STAP</name>
<evidence type="ECO:0000313" key="13">
    <source>
        <dbReference type="EMBL" id="TDM07060.1"/>
    </source>
</evidence>
<dbReference type="Proteomes" id="UP000294802">
    <property type="component" value="Unassembled WGS sequence"/>
</dbReference>
<evidence type="ECO:0000256" key="10">
    <source>
        <dbReference type="ARBA" id="ARBA00037178"/>
    </source>
</evidence>
<dbReference type="OrthoDB" id="9782542at2"/>
<evidence type="ECO:0000256" key="3">
    <source>
        <dbReference type="ARBA" id="ARBA00022475"/>
    </source>
</evidence>
<dbReference type="Gene3D" id="3.40.630.190">
    <property type="entry name" value="LCP protein"/>
    <property type="match status" value="1"/>
</dbReference>
<keyword evidence="8" id="KW-0472">Membrane</keyword>
<evidence type="ECO:0000256" key="2">
    <source>
        <dbReference type="ARBA" id="ARBA00006068"/>
    </source>
</evidence>
<evidence type="ECO:0000256" key="1">
    <source>
        <dbReference type="ARBA" id="ARBA00004401"/>
    </source>
</evidence>
<dbReference type="InterPro" id="IPR004474">
    <property type="entry name" value="LytR_CpsA_psr"/>
</dbReference>
<evidence type="ECO:0000256" key="7">
    <source>
        <dbReference type="ARBA" id="ARBA00023015"/>
    </source>
</evidence>
<comment type="similarity">
    <text evidence="2">Belongs to the LytR/CpsA/Psr (LCP) family.</text>
</comment>
<dbReference type="GO" id="GO:0005886">
    <property type="term" value="C:plasma membrane"/>
    <property type="evidence" value="ECO:0007669"/>
    <property type="project" value="UniProtKB-SubCell"/>
</dbReference>
<keyword evidence="7" id="KW-0805">Transcription regulation</keyword>
<dbReference type="Pfam" id="PF03816">
    <property type="entry name" value="LytR_cpsA_psr"/>
    <property type="match status" value="1"/>
</dbReference>
<comment type="caution">
    <text evidence="13">The sequence shown here is derived from an EMBL/GenBank/DDBJ whole genome shotgun (WGS) entry which is preliminary data.</text>
</comment>
<organism evidence="13 14">
    <name type="scientific">Macrococcus lamae</name>
    <dbReference type="NCBI Taxonomy" id="198484"/>
    <lineage>
        <taxon>Bacteria</taxon>
        <taxon>Bacillati</taxon>
        <taxon>Bacillota</taxon>
        <taxon>Bacilli</taxon>
        <taxon>Bacillales</taxon>
        <taxon>Staphylococcaceae</taxon>
        <taxon>Macrococcus</taxon>
    </lineage>
</organism>
<keyword evidence="4" id="KW-0812">Transmembrane</keyword>
<protein>
    <recommendedName>
        <fullName evidence="11">Regulatory protein MsrR</fullName>
    </recommendedName>
</protein>
<keyword evidence="5" id="KW-0735">Signal-anchor</keyword>
<evidence type="ECO:0000256" key="9">
    <source>
        <dbReference type="ARBA" id="ARBA00023163"/>
    </source>
</evidence>
<keyword evidence="6" id="KW-1133">Transmembrane helix</keyword>
<accession>A0A4R6BSM1</accession>
<dbReference type="AlphaFoldDB" id="A0A4R6BSM1"/>
<dbReference type="PANTHER" id="PTHR33392:SF8">
    <property type="entry name" value="REGULATORY PROTEIN MSRR"/>
    <property type="match status" value="1"/>
</dbReference>
<comment type="subcellular location">
    <subcellularLocation>
        <location evidence="1">Cell membrane</location>
        <topology evidence="1">Single-pass type II membrane protein</topology>
    </subcellularLocation>
</comment>
<evidence type="ECO:0000313" key="14">
    <source>
        <dbReference type="Proteomes" id="UP000294802"/>
    </source>
</evidence>
<reference evidence="13 14" key="1">
    <citation type="submission" date="2019-01" db="EMBL/GenBank/DDBJ databases">
        <title>Draft genome sequences of the type strains of six Macrococcus species.</title>
        <authorList>
            <person name="Mazhar S."/>
            <person name="Altermann E."/>
            <person name="Hill C."/>
            <person name="Mcauliffe O."/>
        </authorList>
    </citation>
    <scope>NUCLEOTIDE SEQUENCE [LARGE SCALE GENOMIC DNA]</scope>
    <source>
        <strain evidence="13 14">CCM4815</strain>
    </source>
</reference>
<evidence type="ECO:0000256" key="4">
    <source>
        <dbReference type="ARBA" id="ARBA00022692"/>
    </source>
</evidence>
<dbReference type="NCBIfam" id="TIGR00350">
    <property type="entry name" value="lytR_cpsA_psr"/>
    <property type="match status" value="1"/>
</dbReference>
<proteinExistence type="inferred from homology"/>
<gene>
    <name evidence="13" type="ORF">ERX29_09755</name>
</gene>
<evidence type="ECO:0000256" key="5">
    <source>
        <dbReference type="ARBA" id="ARBA00022968"/>
    </source>
</evidence>
<dbReference type="RefSeq" id="WP_133444488.1">
    <property type="nucleotide sequence ID" value="NZ_SCWB01000018.1"/>
</dbReference>
<evidence type="ECO:0000256" key="8">
    <source>
        <dbReference type="ARBA" id="ARBA00023136"/>
    </source>
</evidence>
<evidence type="ECO:0000256" key="11">
    <source>
        <dbReference type="ARBA" id="ARBA00040752"/>
    </source>
</evidence>
<dbReference type="InterPro" id="IPR050922">
    <property type="entry name" value="LytR/CpsA/Psr_CW_biosynth"/>
</dbReference>
<comment type="function">
    <text evidence="10">Involved in SarA attenuation. Affects resistance to oxacillin and teicoplanin, as well as the synthesis of virulence factors.</text>
</comment>
<evidence type="ECO:0000256" key="6">
    <source>
        <dbReference type="ARBA" id="ARBA00022989"/>
    </source>
</evidence>